<dbReference type="GO" id="GO:0000976">
    <property type="term" value="F:transcription cis-regulatory region binding"/>
    <property type="evidence" value="ECO:0007669"/>
    <property type="project" value="TreeGrafter"/>
</dbReference>
<name>A0A3L7AR80_9MICO</name>
<dbReference type="Gene3D" id="1.10.357.10">
    <property type="entry name" value="Tetracycline Repressor, domain 2"/>
    <property type="match status" value="1"/>
</dbReference>
<feature type="region of interest" description="Disordered" evidence="3">
    <location>
        <begin position="1"/>
        <end position="40"/>
    </location>
</feature>
<dbReference type="PANTHER" id="PTHR30055:SF226">
    <property type="entry name" value="HTH-TYPE TRANSCRIPTIONAL REGULATOR PKSA"/>
    <property type="match status" value="1"/>
</dbReference>
<evidence type="ECO:0000313" key="5">
    <source>
        <dbReference type="EMBL" id="RLP82986.1"/>
    </source>
</evidence>
<reference evidence="5 6" key="1">
    <citation type="submission" date="2018-10" db="EMBL/GenBank/DDBJ databases">
        <authorList>
            <person name="Li J."/>
        </authorList>
    </citation>
    <scope>NUCLEOTIDE SEQUENCE [LARGE SCALE GENOMIC DNA]</scope>
    <source>
        <strain evidence="5 6">JCM 11654</strain>
    </source>
</reference>
<comment type="caution">
    <text evidence="5">The sequence shown here is derived from an EMBL/GenBank/DDBJ whole genome shotgun (WGS) entry which is preliminary data.</text>
</comment>
<evidence type="ECO:0000256" key="3">
    <source>
        <dbReference type="SAM" id="MobiDB-lite"/>
    </source>
</evidence>
<dbReference type="InterPro" id="IPR009057">
    <property type="entry name" value="Homeodomain-like_sf"/>
</dbReference>
<dbReference type="GO" id="GO:0003700">
    <property type="term" value="F:DNA-binding transcription factor activity"/>
    <property type="evidence" value="ECO:0007669"/>
    <property type="project" value="TreeGrafter"/>
</dbReference>
<gene>
    <name evidence="5" type="ORF">D9V34_07005</name>
</gene>
<dbReference type="PRINTS" id="PR00455">
    <property type="entry name" value="HTHTETR"/>
</dbReference>
<proteinExistence type="predicted"/>
<keyword evidence="6" id="KW-1185">Reference proteome</keyword>
<feature type="compositionally biased region" description="Pro residues" evidence="3">
    <location>
        <begin position="16"/>
        <end position="40"/>
    </location>
</feature>
<dbReference type="InterPro" id="IPR036271">
    <property type="entry name" value="Tet_transcr_reg_TetR-rel_C_sf"/>
</dbReference>
<evidence type="ECO:0000313" key="6">
    <source>
        <dbReference type="Proteomes" id="UP000269438"/>
    </source>
</evidence>
<evidence type="ECO:0000256" key="1">
    <source>
        <dbReference type="ARBA" id="ARBA00023125"/>
    </source>
</evidence>
<dbReference type="OrthoDB" id="7505659at2"/>
<protein>
    <submittedName>
        <fullName evidence="5">TetR/AcrR family transcriptional regulator</fullName>
    </submittedName>
</protein>
<evidence type="ECO:0000259" key="4">
    <source>
        <dbReference type="PROSITE" id="PS50977"/>
    </source>
</evidence>
<dbReference type="PROSITE" id="PS50977">
    <property type="entry name" value="HTH_TETR_2"/>
    <property type="match status" value="1"/>
</dbReference>
<dbReference type="Proteomes" id="UP000269438">
    <property type="component" value="Unassembled WGS sequence"/>
</dbReference>
<dbReference type="AlphaFoldDB" id="A0A3L7AR80"/>
<dbReference type="SUPFAM" id="SSF46689">
    <property type="entry name" value="Homeodomain-like"/>
    <property type="match status" value="1"/>
</dbReference>
<organism evidence="5 6">
    <name type="scientific">Mycetocola lacteus</name>
    <dbReference type="NCBI Taxonomy" id="76637"/>
    <lineage>
        <taxon>Bacteria</taxon>
        <taxon>Bacillati</taxon>
        <taxon>Actinomycetota</taxon>
        <taxon>Actinomycetes</taxon>
        <taxon>Micrococcales</taxon>
        <taxon>Microbacteriaceae</taxon>
        <taxon>Mycetocola</taxon>
    </lineage>
</organism>
<dbReference type="SUPFAM" id="SSF48498">
    <property type="entry name" value="Tetracyclin repressor-like, C-terminal domain"/>
    <property type="match status" value="1"/>
</dbReference>
<dbReference type="InterPro" id="IPR050109">
    <property type="entry name" value="HTH-type_TetR-like_transc_reg"/>
</dbReference>
<dbReference type="InterPro" id="IPR001647">
    <property type="entry name" value="HTH_TetR"/>
</dbReference>
<dbReference type="EMBL" id="RCUY01000005">
    <property type="protein sequence ID" value="RLP82986.1"/>
    <property type="molecule type" value="Genomic_DNA"/>
</dbReference>
<feature type="region of interest" description="Disordered" evidence="3">
    <location>
        <begin position="84"/>
        <end position="146"/>
    </location>
</feature>
<dbReference type="PANTHER" id="PTHR30055">
    <property type="entry name" value="HTH-TYPE TRANSCRIPTIONAL REGULATOR RUTR"/>
    <property type="match status" value="1"/>
</dbReference>
<feature type="compositionally biased region" description="Basic and acidic residues" evidence="3">
    <location>
        <begin position="119"/>
        <end position="129"/>
    </location>
</feature>
<dbReference type="Pfam" id="PF00440">
    <property type="entry name" value="TetR_N"/>
    <property type="match status" value="1"/>
</dbReference>
<accession>A0A3L7AR80</accession>
<feature type="domain" description="HTH tetR-type" evidence="4">
    <location>
        <begin position="167"/>
        <end position="227"/>
    </location>
</feature>
<feature type="DNA-binding region" description="H-T-H motif" evidence="2">
    <location>
        <begin position="190"/>
        <end position="209"/>
    </location>
</feature>
<sequence length="368" mass="40836">MSRPPRPLPPKHREAPSPPPRPMPALPRLAPPRAAPPPSPAALPVCPPPVAISARWPCRWVCWRPWEPPSCWVLDVAGQRSRHRVTRHDNRPSSPRENPAGCACGVPRYSSPVPLKHTRGIDTRGDRKPVNLGVMSTSERPDPGTAPAVLTMAQSRARIPKKGSKGARTQQRILDAALELFAESGFNAVSLREIAARAEITHVGLLHHFANKDEILMRIMVSRDITDEHSLREQLTVLHEAQKSSADPLIDLRWYLDHLHRITTQPHMIPLYVKISSEATDPGHPAHEHFVARYQTAQDLISDSISRTYARLGMTSPLVPADQAAQHMVALSDGLQIQWEYAPETVNLERSILTYLGAIGLPVETTTR</sequence>
<evidence type="ECO:0000256" key="2">
    <source>
        <dbReference type="PROSITE-ProRule" id="PRU00335"/>
    </source>
</evidence>
<keyword evidence="1 2" id="KW-0238">DNA-binding</keyword>